<dbReference type="GO" id="GO:0006302">
    <property type="term" value="P:double-strand break repair"/>
    <property type="evidence" value="ECO:0007669"/>
    <property type="project" value="TreeGrafter"/>
</dbReference>
<dbReference type="GO" id="GO:0046872">
    <property type="term" value="F:metal ion binding"/>
    <property type="evidence" value="ECO:0007669"/>
    <property type="project" value="UniProtKB-KW"/>
</dbReference>
<keyword evidence="6" id="KW-0227">DNA damage</keyword>
<comment type="cofactor">
    <cofactor evidence="1">
        <name>Mn(2+)</name>
        <dbReference type="ChEBI" id="CHEBI:29035"/>
    </cofactor>
</comment>
<protein>
    <recommendedName>
        <fullName evidence="11">Endonuclease/exonuclease/phosphatase domain-containing protein</fullName>
    </recommendedName>
</protein>
<evidence type="ECO:0000256" key="7">
    <source>
        <dbReference type="ARBA" id="ARBA00022801"/>
    </source>
</evidence>
<keyword evidence="5" id="KW-0479">Metal-binding</keyword>
<dbReference type="AlphaFoldDB" id="A0A232LPI6"/>
<keyword evidence="9" id="KW-0234">DNA repair</keyword>
<dbReference type="OrthoDB" id="9975959at2759"/>
<keyword evidence="10" id="KW-0539">Nucleus</keyword>
<dbReference type="EMBL" id="NPHW01006229">
    <property type="protein sequence ID" value="OXV06004.1"/>
    <property type="molecule type" value="Genomic_DNA"/>
</dbReference>
<keyword evidence="7" id="KW-0378">Hydrolase</keyword>
<dbReference type="CDD" id="cd09080">
    <property type="entry name" value="TDP2"/>
    <property type="match status" value="1"/>
</dbReference>
<evidence type="ECO:0000256" key="4">
    <source>
        <dbReference type="ARBA" id="ARBA00022722"/>
    </source>
</evidence>
<dbReference type="Proteomes" id="UP000243515">
    <property type="component" value="Unassembled WGS sequence"/>
</dbReference>
<accession>A0A232LPI6</accession>
<dbReference type="InterPro" id="IPR051547">
    <property type="entry name" value="TDP2-like"/>
</dbReference>
<dbReference type="Gene3D" id="3.60.10.10">
    <property type="entry name" value="Endonuclease/exonuclease/phosphatase"/>
    <property type="match status" value="1"/>
</dbReference>
<evidence type="ECO:0000256" key="6">
    <source>
        <dbReference type="ARBA" id="ARBA00022763"/>
    </source>
</evidence>
<evidence type="ECO:0000256" key="10">
    <source>
        <dbReference type="ARBA" id="ARBA00023242"/>
    </source>
</evidence>
<evidence type="ECO:0000259" key="11">
    <source>
        <dbReference type="Pfam" id="PF03372"/>
    </source>
</evidence>
<keyword evidence="13" id="KW-1185">Reference proteome</keyword>
<evidence type="ECO:0000256" key="8">
    <source>
        <dbReference type="ARBA" id="ARBA00022842"/>
    </source>
</evidence>
<comment type="caution">
    <text evidence="12">The sequence shown here is derived from an EMBL/GenBank/DDBJ whole genome shotgun (WGS) entry which is preliminary data.</text>
</comment>
<keyword evidence="4" id="KW-0540">Nuclease</keyword>
<dbReference type="GO" id="GO:0004518">
    <property type="term" value="F:nuclease activity"/>
    <property type="evidence" value="ECO:0007669"/>
    <property type="project" value="UniProtKB-KW"/>
</dbReference>
<dbReference type="Pfam" id="PF03372">
    <property type="entry name" value="Exo_endo_phos"/>
    <property type="match status" value="1"/>
</dbReference>
<comment type="cofactor">
    <cofactor evidence="2">
        <name>Mg(2+)</name>
        <dbReference type="ChEBI" id="CHEBI:18420"/>
    </cofactor>
</comment>
<dbReference type="InterPro" id="IPR005135">
    <property type="entry name" value="Endo/exonuclease/phosphatase"/>
</dbReference>
<evidence type="ECO:0000256" key="2">
    <source>
        <dbReference type="ARBA" id="ARBA00001946"/>
    </source>
</evidence>
<dbReference type="GO" id="GO:0003697">
    <property type="term" value="F:single-stranded DNA binding"/>
    <property type="evidence" value="ECO:0007669"/>
    <property type="project" value="TreeGrafter"/>
</dbReference>
<reference evidence="12 13" key="1">
    <citation type="journal article" date="2015" name="Environ. Microbiol.">
        <title>Metagenome sequence of Elaphomyces granulatus from sporocarp tissue reveals Ascomycota ectomycorrhizal fingerprints of genome expansion and a Proteobacteria-rich microbiome.</title>
        <authorList>
            <person name="Quandt C.A."/>
            <person name="Kohler A."/>
            <person name="Hesse C.N."/>
            <person name="Sharpton T.J."/>
            <person name="Martin F."/>
            <person name="Spatafora J.W."/>
        </authorList>
    </citation>
    <scope>NUCLEOTIDE SEQUENCE [LARGE SCALE GENOMIC DNA]</scope>
    <source>
        <strain evidence="12 13">OSC145934</strain>
    </source>
</reference>
<comment type="subcellular location">
    <subcellularLocation>
        <location evidence="3">Nucleus</location>
        <location evidence="3">PML body</location>
    </subcellularLocation>
</comment>
<organism evidence="12 13">
    <name type="scientific">Elaphomyces granulatus</name>
    <dbReference type="NCBI Taxonomy" id="519963"/>
    <lineage>
        <taxon>Eukaryota</taxon>
        <taxon>Fungi</taxon>
        <taxon>Dikarya</taxon>
        <taxon>Ascomycota</taxon>
        <taxon>Pezizomycotina</taxon>
        <taxon>Eurotiomycetes</taxon>
        <taxon>Eurotiomycetidae</taxon>
        <taxon>Eurotiales</taxon>
        <taxon>Elaphomycetaceae</taxon>
        <taxon>Elaphomyces</taxon>
    </lineage>
</organism>
<feature type="domain" description="Endonuclease/exonuclease/phosphatase" evidence="11">
    <location>
        <begin position="72"/>
        <end position="310"/>
    </location>
</feature>
<evidence type="ECO:0000313" key="13">
    <source>
        <dbReference type="Proteomes" id="UP000243515"/>
    </source>
</evidence>
<name>A0A232LPI6_9EURO</name>
<evidence type="ECO:0000256" key="5">
    <source>
        <dbReference type="ARBA" id="ARBA00022723"/>
    </source>
</evidence>
<sequence length="354" mass="39135">MAFISRLRTQFLSWYHDTPLADEPNVTPIFQTWHEFDDAKERWGPIDASRATSSLGDRQTTAGQDPQSLVLVTWNVDSSSPLPTSRISAIISRILGLTPAVDIIFLQEVSRAALSAMLNDARIRQHWFSSEVDAANWGGQSFASMTLLSKERFTYPKGSSEMATLGPVWRVKYPSRFERDALCCDIFVPSPSPASAALGNPNARFRLVNVHLDSLPIHPSCRPRQISIIASILCSAGRGVVAGDFNPVLPEDETLVQDNGLVDAWVELRHGEPGFTWGIDGKQPFPPNRLDKVATVGLKVQDIEVLHPESITTLGKPENVRSMDDLPSRGQEHGVDELVPWSDHSGLRCSFKMV</sequence>
<evidence type="ECO:0000256" key="9">
    <source>
        <dbReference type="ARBA" id="ARBA00023204"/>
    </source>
</evidence>
<evidence type="ECO:0000313" key="12">
    <source>
        <dbReference type="EMBL" id="OXV06004.1"/>
    </source>
</evidence>
<dbReference type="SUPFAM" id="SSF56219">
    <property type="entry name" value="DNase I-like"/>
    <property type="match status" value="1"/>
</dbReference>
<dbReference type="InterPro" id="IPR036691">
    <property type="entry name" value="Endo/exonu/phosph_ase_sf"/>
</dbReference>
<evidence type="ECO:0000256" key="1">
    <source>
        <dbReference type="ARBA" id="ARBA00001936"/>
    </source>
</evidence>
<keyword evidence="8" id="KW-0460">Magnesium</keyword>
<dbReference type="GO" id="GO:0005737">
    <property type="term" value="C:cytoplasm"/>
    <property type="evidence" value="ECO:0007669"/>
    <property type="project" value="TreeGrafter"/>
</dbReference>
<dbReference type="PANTHER" id="PTHR15822:SF4">
    <property type="entry name" value="TYROSYL-DNA PHOSPHODIESTERASE 2"/>
    <property type="match status" value="1"/>
</dbReference>
<gene>
    <name evidence="12" type="ORF">Egran_06228</name>
</gene>
<dbReference type="PANTHER" id="PTHR15822">
    <property type="entry name" value="TRAF AND TNF RECEPTOR-ASSOCIATED PROTEIN"/>
    <property type="match status" value="1"/>
</dbReference>
<evidence type="ECO:0000256" key="3">
    <source>
        <dbReference type="ARBA" id="ARBA00004322"/>
    </source>
</evidence>
<proteinExistence type="predicted"/>
<dbReference type="GO" id="GO:0070260">
    <property type="term" value="F:5'-tyrosyl-DNA phosphodiesterase activity"/>
    <property type="evidence" value="ECO:0007669"/>
    <property type="project" value="TreeGrafter"/>
</dbReference>